<comment type="caution">
    <text evidence="1">The sequence shown here is derived from an EMBL/GenBank/DDBJ whole genome shotgun (WGS) entry which is preliminary data.</text>
</comment>
<dbReference type="Proteomes" id="UP001062846">
    <property type="component" value="Chromosome 2"/>
</dbReference>
<proteinExistence type="predicted"/>
<dbReference type="EMBL" id="CM046389">
    <property type="protein sequence ID" value="KAI8568963.1"/>
    <property type="molecule type" value="Genomic_DNA"/>
</dbReference>
<keyword evidence="2" id="KW-1185">Reference proteome</keyword>
<gene>
    <name evidence="1" type="ORF">RHMOL_Rhmol02G0241900</name>
</gene>
<accession>A0ACC0PW13</accession>
<evidence type="ECO:0000313" key="1">
    <source>
        <dbReference type="EMBL" id="KAI8568963.1"/>
    </source>
</evidence>
<protein>
    <submittedName>
        <fullName evidence="1">Uncharacterized protein</fullName>
    </submittedName>
</protein>
<sequence length="90" mass="10070">MSAWEALTSQVSAAIREFKRVSAIPAENLYAEEVQRQVSEASAAIEEAANRQREYFAADEAAATAERKAQAIIDEHTRIHIEQIARQEAR</sequence>
<evidence type="ECO:0000313" key="2">
    <source>
        <dbReference type="Proteomes" id="UP001062846"/>
    </source>
</evidence>
<name>A0ACC0PW13_RHOML</name>
<organism evidence="1 2">
    <name type="scientific">Rhododendron molle</name>
    <name type="common">Chinese azalea</name>
    <name type="synonym">Azalea mollis</name>
    <dbReference type="NCBI Taxonomy" id="49168"/>
    <lineage>
        <taxon>Eukaryota</taxon>
        <taxon>Viridiplantae</taxon>
        <taxon>Streptophyta</taxon>
        <taxon>Embryophyta</taxon>
        <taxon>Tracheophyta</taxon>
        <taxon>Spermatophyta</taxon>
        <taxon>Magnoliopsida</taxon>
        <taxon>eudicotyledons</taxon>
        <taxon>Gunneridae</taxon>
        <taxon>Pentapetalae</taxon>
        <taxon>asterids</taxon>
        <taxon>Ericales</taxon>
        <taxon>Ericaceae</taxon>
        <taxon>Ericoideae</taxon>
        <taxon>Rhodoreae</taxon>
        <taxon>Rhododendron</taxon>
    </lineage>
</organism>
<reference evidence="1" key="1">
    <citation type="submission" date="2022-02" db="EMBL/GenBank/DDBJ databases">
        <title>Plant Genome Project.</title>
        <authorList>
            <person name="Zhang R.-G."/>
        </authorList>
    </citation>
    <scope>NUCLEOTIDE SEQUENCE</scope>
    <source>
        <strain evidence="1">AT1</strain>
    </source>
</reference>